<dbReference type="AlphaFoldDB" id="A0A6G0WZ57"/>
<feature type="domain" description="RING-type" evidence="2">
    <location>
        <begin position="77"/>
        <end position="119"/>
    </location>
</feature>
<comment type="caution">
    <text evidence="3">The sequence shown here is derived from an EMBL/GenBank/DDBJ whole genome shotgun (WGS) entry which is preliminary data.</text>
</comment>
<keyword evidence="1" id="KW-0863">Zinc-finger</keyword>
<dbReference type="Gene3D" id="3.30.40.10">
    <property type="entry name" value="Zinc/RING finger domain, C3HC4 (zinc finger)"/>
    <property type="match status" value="1"/>
</dbReference>
<name>A0A6G0WZ57_9STRA</name>
<accession>A0A6G0WZ57</accession>
<evidence type="ECO:0000313" key="3">
    <source>
        <dbReference type="EMBL" id="KAF0732878.1"/>
    </source>
</evidence>
<dbReference type="InterPro" id="IPR013083">
    <property type="entry name" value="Znf_RING/FYVE/PHD"/>
</dbReference>
<dbReference type="InterPro" id="IPR052804">
    <property type="entry name" value="UEC_component"/>
</dbReference>
<organism evidence="3 4">
    <name type="scientific">Aphanomyces euteiches</name>
    <dbReference type="NCBI Taxonomy" id="100861"/>
    <lineage>
        <taxon>Eukaryota</taxon>
        <taxon>Sar</taxon>
        <taxon>Stramenopiles</taxon>
        <taxon>Oomycota</taxon>
        <taxon>Saprolegniomycetes</taxon>
        <taxon>Saprolegniales</taxon>
        <taxon>Verrucalvaceae</taxon>
        <taxon>Aphanomyces</taxon>
    </lineage>
</organism>
<evidence type="ECO:0000256" key="1">
    <source>
        <dbReference type="PROSITE-ProRule" id="PRU00175"/>
    </source>
</evidence>
<dbReference type="PANTHER" id="PTHR46359:SF2">
    <property type="entry name" value="GEO07743P1"/>
    <property type="match status" value="1"/>
</dbReference>
<proteinExistence type="predicted"/>
<reference evidence="3 4" key="1">
    <citation type="submission" date="2019-07" db="EMBL/GenBank/DDBJ databases">
        <title>Genomics analysis of Aphanomyces spp. identifies a new class of oomycete effector associated with host adaptation.</title>
        <authorList>
            <person name="Gaulin E."/>
        </authorList>
    </citation>
    <scope>NUCLEOTIDE SEQUENCE [LARGE SCALE GENOMIC DNA]</scope>
    <source>
        <strain evidence="3 4">ATCC 201684</strain>
    </source>
</reference>
<evidence type="ECO:0000259" key="2">
    <source>
        <dbReference type="PROSITE" id="PS50089"/>
    </source>
</evidence>
<dbReference type="PANTHER" id="PTHR46359">
    <property type="entry name" value="GEO07743P1"/>
    <property type="match status" value="1"/>
</dbReference>
<keyword evidence="4" id="KW-1185">Reference proteome</keyword>
<dbReference type="EMBL" id="VJMJ01000128">
    <property type="protein sequence ID" value="KAF0732878.1"/>
    <property type="molecule type" value="Genomic_DNA"/>
</dbReference>
<gene>
    <name evidence="3" type="ORF">Ae201684_010202</name>
</gene>
<dbReference type="GO" id="GO:0008270">
    <property type="term" value="F:zinc ion binding"/>
    <property type="evidence" value="ECO:0007669"/>
    <property type="project" value="UniProtKB-KW"/>
</dbReference>
<evidence type="ECO:0000313" key="4">
    <source>
        <dbReference type="Proteomes" id="UP000481153"/>
    </source>
</evidence>
<dbReference type="InterPro" id="IPR001841">
    <property type="entry name" value="Znf_RING"/>
</dbReference>
<dbReference type="SUPFAM" id="SSF57850">
    <property type="entry name" value="RING/U-box"/>
    <property type="match status" value="1"/>
</dbReference>
<dbReference type="Proteomes" id="UP000481153">
    <property type="component" value="Unassembled WGS sequence"/>
</dbReference>
<keyword evidence="1" id="KW-0479">Metal-binding</keyword>
<protein>
    <recommendedName>
        <fullName evidence="2">RING-type domain-containing protein</fullName>
    </recommendedName>
</protein>
<dbReference type="SMART" id="SM00184">
    <property type="entry name" value="RING"/>
    <property type="match status" value="1"/>
</dbReference>
<keyword evidence="1" id="KW-0862">Zinc</keyword>
<sequence length="124" mass="14243">MALSVAEQIQHKIAALLNDAPIKRPAVPAVHRSARSIIESLHLRHKQRHIRQMKRVIAHIKEQGRVAEPSPMSHHECVICFEAMVPNSANLRRLPCGHTYHTHCIEAWAARQCTCPYDRTPFYR</sequence>
<dbReference type="Pfam" id="PF13639">
    <property type="entry name" value="zf-RING_2"/>
    <property type="match status" value="1"/>
</dbReference>
<dbReference type="PROSITE" id="PS50089">
    <property type="entry name" value="ZF_RING_2"/>
    <property type="match status" value="1"/>
</dbReference>